<dbReference type="SUPFAM" id="SSF52540">
    <property type="entry name" value="P-loop containing nucleoside triphosphate hydrolases"/>
    <property type="match status" value="2"/>
</dbReference>
<keyword evidence="2 3" id="KW-0067">ATP-binding</keyword>
<dbReference type="InterPro" id="IPR002543">
    <property type="entry name" value="FtsK_dom"/>
</dbReference>
<gene>
    <name evidence="6" type="ORF">GSY69_01685</name>
</gene>
<reference evidence="6 7" key="1">
    <citation type="submission" date="2020-01" db="EMBL/GenBank/DDBJ databases">
        <authorList>
            <person name="Deng T."/>
        </authorList>
    </citation>
    <scope>NUCLEOTIDE SEQUENCE [LARGE SCALE GENOMIC DNA]</scope>
    <source>
        <strain evidence="6 7">5221</strain>
    </source>
</reference>
<dbReference type="Pfam" id="PF01580">
    <property type="entry name" value="FtsK_SpoIIIE"/>
    <property type="match status" value="1"/>
</dbReference>
<dbReference type="Gene3D" id="3.40.50.300">
    <property type="entry name" value="P-loop containing nucleotide triphosphate hydrolases"/>
    <property type="match status" value="1"/>
</dbReference>
<keyword evidence="7" id="KW-1185">Reference proteome</keyword>
<evidence type="ECO:0000259" key="5">
    <source>
        <dbReference type="PROSITE" id="PS50901"/>
    </source>
</evidence>
<evidence type="ECO:0000313" key="7">
    <source>
        <dbReference type="Proteomes" id="UP000469215"/>
    </source>
</evidence>
<organism evidence="6 7">
    <name type="scientific">Brevibacterium rongguiense</name>
    <dbReference type="NCBI Taxonomy" id="2695267"/>
    <lineage>
        <taxon>Bacteria</taxon>
        <taxon>Bacillati</taxon>
        <taxon>Actinomycetota</taxon>
        <taxon>Actinomycetes</taxon>
        <taxon>Micrococcales</taxon>
        <taxon>Brevibacteriaceae</taxon>
        <taxon>Brevibacterium</taxon>
    </lineage>
</organism>
<dbReference type="RefSeq" id="WP_160952162.1">
    <property type="nucleotide sequence ID" value="NZ_WWEQ01000004.1"/>
</dbReference>
<evidence type="ECO:0000256" key="1">
    <source>
        <dbReference type="ARBA" id="ARBA00022741"/>
    </source>
</evidence>
<feature type="domain" description="FtsK" evidence="5">
    <location>
        <begin position="579"/>
        <end position="766"/>
    </location>
</feature>
<evidence type="ECO:0000256" key="2">
    <source>
        <dbReference type="ARBA" id="ARBA00022840"/>
    </source>
</evidence>
<protein>
    <recommendedName>
        <fullName evidence="5">FtsK domain-containing protein</fullName>
    </recommendedName>
</protein>
<sequence>MIEGIVHRVSGHTVRTVLVRADAEALANDVLAAVLERLERPTTAPGGSRSPHESSSASAPLVIIARPPHGGTGIAWTAEELAACPLTWLEWTDSTAAALVRTLDAGAAADRLGARAGTTTAPPQILGTLEGPRVEVLTGPDSGFAVSAPRAGIRVGRGPSASLQLADPFLSREPVAAPAGEQAVQLGSTRLRLVTGLPPQPAQEGPVPLPERPRLVAPRRPSWLLFAVPILIGIVLALAMHMWWFLAFSASGPLTAVITWWAERRRFRSDAAAALGTLRAGVDEYAQRVAQARTACVQSAWGGRQRGTTICLGAGSAVLPVPLEDAWEPDPELPQPVRSAFTRVLERARLPSVRVEGRRWATAPHAPLLVDLGAGALRLTGVRSTVSDAMRAAVVSLLAARVCVTVHGAAPAEFAAARLQLCGCAGEAETCPRVSPSGAADSAPVPRSGSSTAASVDVWLTTGQAVLMAGGAGGSAEEWWVHCRGDGGAQLRAPVSAAPIRSPVPLEGPIDLRRLRPERFAACCPLRPAAQSPGEHPGALDSLVAAARTERADTDEAVRASRDPHPVAWHPVPVGRGEMGPVCLDLVGDGPHALVAGTTGSGKSVFLQTWLLSLAGLHGPEALRFVLIDFKGGAAFAPLAGLPHVDSVTSNLGPTAALRALRSVRAEVLRREELLAAARAADIEAFNAGSDHRLARVILVIDEFQALVFDNPEGTEMLESLTALGRSLGIHIVLSTQRPAGIVTARMKANIALRIALRVRDPLDSREVIECDDAAALDARLPGSAIASTGSSRTRFRTATPVFHPPPPHRLHARWTVLECATAPARDGGDWDSAVLGWAVPPEQLLVDRLATTARPGVPPIVAPPLPAVIPASDGHAAGLIDVPDRCTTEPWVPEPAAGNILMTGGPRTGKSTVLVQVARAWRARGLCTIALAPPDSPCPADLTVAHGETWLLEYAIGLLERAHTPVGLLIDEWDTLSAIAEGSQRGTRLERLLAEAGAGVTFALVGGRRVLHGQVGARAATRIVFPPAAAQDAMYYGLSPGRFEGMTVPGRGVLIGSAAGGSDPSGVDLQVALPPAVGIQRTRVGADEAAEARARLSLLTEDRGLTPGPHWRLGRAPLGESVDWNPVHDGPVLSVYGPPERAERFLAELLSACGRSETDRHRDRTAAVPLGSGETASGCPRIVRDAHRAPAEEVESALEAGPCILTLPWGMAPGYGSPAARALTLGPSVLLGARSPVEHAEVGYRDLPLVPPACGLGWFASAHRSVPLCP</sequence>
<dbReference type="InterPro" id="IPR050206">
    <property type="entry name" value="FtsK/SpoIIIE/SftA"/>
</dbReference>
<dbReference type="InterPro" id="IPR027417">
    <property type="entry name" value="P-loop_NTPase"/>
</dbReference>
<evidence type="ECO:0000313" key="6">
    <source>
        <dbReference type="EMBL" id="MYM18721.1"/>
    </source>
</evidence>
<dbReference type="PANTHER" id="PTHR22683">
    <property type="entry name" value="SPORULATION PROTEIN RELATED"/>
    <property type="match status" value="1"/>
</dbReference>
<dbReference type="GO" id="GO:0003677">
    <property type="term" value="F:DNA binding"/>
    <property type="evidence" value="ECO:0007669"/>
    <property type="project" value="InterPro"/>
</dbReference>
<evidence type="ECO:0000256" key="4">
    <source>
        <dbReference type="SAM" id="Phobius"/>
    </source>
</evidence>
<feature type="binding site" evidence="3">
    <location>
        <begin position="597"/>
        <end position="604"/>
    </location>
    <ligand>
        <name>ATP</name>
        <dbReference type="ChEBI" id="CHEBI:30616"/>
    </ligand>
</feature>
<name>A0A6N9H4G1_9MICO</name>
<dbReference type="SMART" id="SM00382">
    <property type="entry name" value="AAA"/>
    <property type="match status" value="2"/>
</dbReference>
<dbReference type="Proteomes" id="UP000469215">
    <property type="component" value="Unassembled WGS sequence"/>
</dbReference>
<dbReference type="AlphaFoldDB" id="A0A6N9H4G1"/>
<keyword evidence="4" id="KW-1133">Transmembrane helix</keyword>
<dbReference type="CDD" id="cd01127">
    <property type="entry name" value="TrwB_TraG_TraD_VirD4"/>
    <property type="match status" value="1"/>
</dbReference>
<keyword evidence="4" id="KW-0812">Transmembrane</keyword>
<dbReference type="PROSITE" id="PS50901">
    <property type="entry name" value="FTSK"/>
    <property type="match status" value="1"/>
</dbReference>
<evidence type="ECO:0000256" key="3">
    <source>
        <dbReference type="PROSITE-ProRule" id="PRU00289"/>
    </source>
</evidence>
<comment type="caution">
    <text evidence="6">The sequence shown here is derived from an EMBL/GenBank/DDBJ whole genome shotgun (WGS) entry which is preliminary data.</text>
</comment>
<accession>A0A6N9H4G1</accession>
<keyword evidence="1 3" id="KW-0547">Nucleotide-binding</keyword>
<dbReference type="EMBL" id="WWEQ01000004">
    <property type="protein sequence ID" value="MYM18721.1"/>
    <property type="molecule type" value="Genomic_DNA"/>
</dbReference>
<dbReference type="InterPro" id="IPR003593">
    <property type="entry name" value="AAA+_ATPase"/>
</dbReference>
<keyword evidence="4" id="KW-0472">Membrane</keyword>
<dbReference type="GO" id="GO:0005524">
    <property type="term" value="F:ATP binding"/>
    <property type="evidence" value="ECO:0007669"/>
    <property type="project" value="UniProtKB-UniRule"/>
</dbReference>
<feature type="transmembrane region" description="Helical" evidence="4">
    <location>
        <begin position="223"/>
        <end position="246"/>
    </location>
</feature>
<proteinExistence type="predicted"/>
<dbReference type="PANTHER" id="PTHR22683:SF1">
    <property type="entry name" value="TYPE VII SECRETION SYSTEM PROTEIN ESSC"/>
    <property type="match status" value="1"/>
</dbReference>